<organism evidence="1 2">
    <name type="scientific">Streptomyces pini</name>
    <dbReference type="NCBI Taxonomy" id="1520580"/>
    <lineage>
        <taxon>Bacteria</taxon>
        <taxon>Bacillati</taxon>
        <taxon>Actinomycetota</taxon>
        <taxon>Actinomycetes</taxon>
        <taxon>Kitasatosporales</taxon>
        <taxon>Streptomycetaceae</taxon>
        <taxon>Streptomyces</taxon>
    </lineage>
</organism>
<dbReference type="PANTHER" id="PTHR36221:SF1">
    <property type="entry name" value="DUF742 DOMAIN-CONTAINING PROTEIN"/>
    <property type="match status" value="1"/>
</dbReference>
<sequence>MSTEDSAFELTGRLVRPYVITGGREIPSEREFSVTTLITAADDAPDRWVISPESRSVLELCMGGYLSVVEIAGYLGLPLGIVRGLLAELAEKGMILTRAPVPSAERVPRQLLEDVLHGLRARFA</sequence>
<dbReference type="InterPro" id="IPR036390">
    <property type="entry name" value="WH_DNA-bd_sf"/>
</dbReference>
<reference evidence="2" key="1">
    <citation type="submission" date="2016-10" db="EMBL/GenBank/DDBJ databases">
        <authorList>
            <person name="Varghese N."/>
            <person name="Submissions S."/>
        </authorList>
    </citation>
    <scope>NUCLEOTIDE SEQUENCE [LARGE SCALE GENOMIC DNA]</scope>
    <source>
        <strain evidence="2">PL19</strain>
    </source>
</reference>
<evidence type="ECO:0000313" key="2">
    <source>
        <dbReference type="Proteomes" id="UP000198928"/>
    </source>
</evidence>
<protein>
    <recommendedName>
        <fullName evidence="3">DUF742 domain-containing protein</fullName>
    </recommendedName>
</protein>
<accession>A0A1I4DG07</accession>
<dbReference type="Proteomes" id="UP000198928">
    <property type="component" value="Unassembled WGS sequence"/>
</dbReference>
<dbReference type="Pfam" id="PF05331">
    <property type="entry name" value="DUF742"/>
    <property type="match status" value="1"/>
</dbReference>
<dbReference type="RefSeq" id="WP_093850319.1">
    <property type="nucleotide sequence ID" value="NZ_FOSG01000010.1"/>
</dbReference>
<dbReference type="SUPFAM" id="SSF46785">
    <property type="entry name" value="Winged helix' DNA-binding domain"/>
    <property type="match status" value="1"/>
</dbReference>
<dbReference type="OrthoDB" id="3534386at2"/>
<dbReference type="PANTHER" id="PTHR36221">
    <property type="entry name" value="DUF742 DOMAIN-CONTAINING PROTEIN"/>
    <property type="match status" value="1"/>
</dbReference>
<proteinExistence type="predicted"/>
<name>A0A1I4DG07_9ACTN</name>
<evidence type="ECO:0008006" key="3">
    <source>
        <dbReference type="Google" id="ProtNLM"/>
    </source>
</evidence>
<keyword evidence="2" id="KW-1185">Reference proteome</keyword>
<dbReference type="AlphaFoldDB" id="A0A1I4DG07"/>
<gene>
    <name evidence="1" type="ORF">SAMN05192584_11074</name>
</gene>
<dbReference type="InterPro" id="IPR007995">
    <property type="entry name" value="DUF742"/>
</dbReference>
<evidence type="ECO:0000313" key="1">
    <source>
        <dbReference type="EMBL" id="SFK91700.1"/>
    </source>
</evidence>
<dbReference type="EMBL" id="FOSG01000010">
    <property type="protein sequence ID" value="SFK91700.1"/>
    <property type="molecule type" value="Genomic_DNA"/>
</dbReference>